<organism evidence="1 2">
    <name type="scientific">Streptomyces graminearus</name>
    <dbReference type="NCBI Taxonomy" id="284030"/>
    <lineage>
        <taxon>Bacteria</taxon>
        <taxon>Bacillati</taxon>
        <taxon>Actinomycetota</taxon>
        <taxon>Actinomycetes</taxon>
        <taxon>Kitasatosporales</taxon>
        <taxon>Streptomycetaceae</taxon>
        <taxon>Streptomyces</taxon>
    </lineage>
</organism>
<sequence length="62" mass="6935">MRSPASLRMQVWADVPTDAKAPLPLGVSKGQGRLRHVFYSTVTDFARFLGLSMSRPRAFAVW</sequence>
<gene>
    <name evidence="1" type="ORF">GCM10010422_28300</name>
</gene>
<evidence type="ECO:0008006" key="3">
    <source>
        <dbReference type="Google" id="ProtNLM"/>
    </source>
</evidence>
<reference evidence="2" key="1">
    <citation type="journal article" date="2019" name="Int. J. Syst. Evol. Microbiol.">
        <title>The Global Catalogue of Microorganisms (GCM) 10K type strain sequencing project: providing services to taxonomists for standard genome sequencing and annotation.</title>
        <authorList>
            <consortium name="The Broad Institute Genomics Platform"/>
            <consortium name="The Broad Institute Genome Sequencing Center for Infectious Disease"/>
            <person name="Wu L."/>
            <person name="Ma J."/>
        </authorList>
    </citation>
    <scope>NUCLEOTIDE SEQUENCE [LARGE SCALE GENOMIC DNA]</scope>
    <source>
        <strain evidence="2">JCM 6923</strain>
    </source>
</reference>
<proteinExistence type="predicted"/>
<name>A0ABP5YKF8_9ACTN</name>
<accession>A0ABP5YKF8</accession>
<comment type="caution">
    <text evidence="1">The sequence shown here is derived from an EMBL/GenBank/DDBJ whole genome shotgun (WGS) entry which is preliminary data.</text>
</comment>
<keyword evidence="2" id="KW-1185">Reference proteome</keyword>
<dbReference type="EMBL" id="BAAATL010000011">
    <property type="protein sequence ID" value="GAA2481834.1"/>
    <property type="molecule type" value="Genomic_DNA"/>
</dbReference>
<evidence type="ECO:0000313" key="2">
    <source>
        <dbReference type="Proteomes" id="UP001501721"/>
    </source>
</evidence>
<evidence type="ECO:0000313" key="1">
    <source>
        <dbReference type="EMBL" id="GAA2481834.1"/>
    </source>
</evidence>
<dbReference type="Proteomes" id="UP001501721">
    <property type="component" value="Unassembled WGS sequence"/>
</dbReference>
<protein>
    <recommendedName>
        <fullName evidence="3">Transposase</fullName>
    </recommendedName>
</protein>